<evidence type="ECO:0000256" key="1">
    <source>
        <dbReference type="ARBA" id="ARBA00022837"/>
    </source>
</evidence>
<reference evidence="4" key="1">
    <citation type="submission" date="2021-02" db="EMBL/GenBank/DDBJ databases">
        <authorList>
            <person name="Dougan E. K."/>
            <person name="Rhodes N."/>
            <person name="Thang M."/>
            <person name="Chan C."/>
        </authorList>
    </citation>
    <scope>NUCLEOTIDE SEQUENCE</scope>
</reference>
<dbReference type="OrthoDB" id="26525at2759"/>
<evidence type="ECO:0000313" key="5">
    <source>
        <dbReference type="Proteomes" id="UP000649617"/>
    </source>
</evidence>
<protein>
    <submittedName>
        <fullName evidence="4">CPK19 protein</fullName>
    </submittedName>
</protein>
<dbReference type="InterPro" id="IPR002048">
    <property type="entry name" value="EF_hand_dom"/>
</dbReference>
<evidence type="ECO:0000256" key="2">
    <source>
        <dbReference type="SAM" id="MobiDB-lite"/>
    </source>
</evidence>
<feature type="compositionally biased region" description="Basic and acidic residues" evidence="2">
    <location>
        <begin position="333"/>
        <end position="347"/>
    </location>
</feature>
<proteinExistence type="predicted"/>
<dbReference type="InterPro" id="IPR018247">
    <property type="entry name" value="EF_Hand_1_Ca_BS"/>
</dbReference>
<dbReference type="Gene3D" id="1.10.238.10">
    <property type="entry name" value="EF-hand"/>
    <property type="match status" value="2"/>
</dbReference>
<accession>A0A812MEL0</accession>
<feature type="domain" description="EF-hand" evidence="3">
    <location>
        <begin position="120"/>
        <end position="155"/>
    </location>
</feature>
<sequence>MVLRLQANQRLFEDCPECLRAFSSVMDANLSLFKTAIVGDAWGDLAVPLIQANPAVALLFVGSQLTLVFGVLNGIVAVVVEAFAEARTHDVLVIADEMEKDFEKDAGLLLRRFTVNYRQQDTKLLQKLFARLDKDSNGRLTMEELRQGMKGDSEFQSLLRVMDMCEADLEQLFEMFDVDGSGSIDAAEFVGPLRNWAHDSKTVPRLLKDSLLRALEQQEELYDYTSRQFEALKGQMDILTAAVERESGSSSEHPKNLEALLSAAQVRRQHLEAKTEGTINSERPGPGKGLRALGQRLAKRGKVTCQLQAMYFSNVSRGSEPKSSFPAQDAAEDEGHGSNDDRVALSF</sequence>
<gene>
    <name evidence="4" type="primary">CPK19</name>
    <name evidence="4" type="ORF">SPIL2461_LOCUS5613</name>
</gene>
<dbReference type="SMART" id="SM00054">
    <property type="entry name" value="EFh"/>
    <property type="match status" value="2"/>
</dbReference>
<dbReference type="PROSITE" id="PS50222">
    <property type="entry name" value="EF_HAND_2"/>
    <property type="match status" value="2"/>
</dbReference>
<comment type="caution">
    <text evidence="4">The sequence shown here is derived from an EMBL/GenBank/DDBJ whole genome shotgun (WGS) entry which is preliminary data.</text>
</comment>
<dbReference type="Proteomes" id="UP000649617">
    <property type="component" value="Unassembled WGS sequence"/>
</dbReference>
<keyword evidence="1" id="KW-0106">Calcium</keyword>
<dbReference type="Pfam" id="PF13499">
    <property type="entry name" value="EF-hand_7"/>
    <property type="match status" value="1"/>
</dbReference>
<feature type="region of interest" description="Disordered" evidence="2">
    <location>
        <begin position="316"/>
        <end position="347"/>
    </location>
</feature>
<dbReference type="GO" id="GO:0005509">
    <property type="term" value="F:calcium ion binding"/>
    <property type="evidence" value="ECO:0007669"/>
    <property type="project" value="InterPro"/>
</dbReference>
<organism evidence="4 5">
    <name type="scientific">Symbiodinium pilosum</name>
    <name type="common">Dinoflagellate</name>
    <dbReference type="NCBI Taxonomy" id="2952"/>
    <lineage>
        <taxon>Eukaryota</taxon>
        <taxon>Sar</taxon>
        <taxon>Alveolata</taxon>
        <taxon>Dinophyceae</taxon>
        <taxon>Suessiales</taxon>
        <taxon>Symbiodiniaceae</taxon>
        <taxon>Symbiodinium</taxon>
    </lineage>
</organism>
<feature type="compositionally biased region" description="Polar residues" evidence="2">
    <location>
        <begin position="316"/>
        <end position="326"/>
    </location>
</feature>
<feature type="domain" description="EF-hand" evidence="3">
    <location>
        <begin position="164"/>
        <end position="199"/>
    </location>
</feature>
<evidence type="ECO:0000259" key="3">
    <source>
        <dbReference type="PROSITE" id="PS50222"/>
    </source>
</evidence>
<dbReference type="InterPro" id="IPR011992">
    <property type="entry name" value="EF-hand-dom_pair"/>
</dbReference>
<dbReference type="PROSITE" id="PS00018">
    <property type="entry name" value="EF_HAND_1"/>
    <property type="match status" value="2"/>
</dbReference>
<name>A0A812MEL0_SYMPI</name>
<dbReference type="Gene3D" id="1.10.287.70">
    <property type="match status" value="1"/>
</dbReference>
<evidence type="ECO:0000313" key="4">
    <source>
        <dbReference type="EMBL" id="CAE7263642.1"/>
    </source>
</evidence>
<dbReference type="AlphaFoldDB" id="A0A812MEL0"/>
<dbReference type="SUPFAM" id="SSF47473">
    <property type="entry name" value="EF-hand"/>
    <property type="match status" value="1"/>
</dbReference>
<dbReference type="CDD" id="cd00051">
    <property type="entry name" value="EFh"/>
    <property type="match status" value="1"/>
</dbReference>
<dbReference type="EMBL" id="CAJNIZ010008047">
    <property type="protein sequence ID" value="CAE7263642.1"/>
    <property type="molecule type" value="Genomic_DNA"/>
</dbReference>
<keyword evidence="5" id="KW-1185">Reference proteome</keyword>